<proteinExistence type="predicted"/>
<feature type="non-terminal residue" evidence="1">
    <location>
        <position position="166"/>
    </location>
</feature>
<organism evidence="1">
    <name type="scientific">marine sediment metagenome</name>
    <dbReference type="NCBI Taxonomy" id="412755"/>
    <lineage>
        <taxon>unclassified sequences</taxon>
        <taxon>metagenomes</taxon>
        <taxon>ecological metagenomes</taxon>
    </lineage>
</organism>
<reference evidence="1" key="1">
    <citation type="journal article" date="2014" name="Front. Microbiol.">
        <title>High frequency of phylogenetically diverse reductive dehalogenase-homologous genes in deep subseafloor sedimentary metagenomes.</title>
        <authorList>
            <person name="Kawai M."/>
            <person name="Futagami T."/>
            <person name="Toyoda A."/>
            <person name="Takaki Y."/>
            <person name="Nishi S."/>
            <person name="Hori S."/>
            <person name="Arai W."/>
            <person name="Tsubouchi T."/>
            <person name="Morono Y."/>
            <person name="Uchiyama I."/>
            <person name="Ito T."/>
            <person name="Fujiyama A."/>
            <person name="Inagaki F."/>
            <person name="Takami H."/>
        </authorList>
    </citation>
    <scope>NUCLEOTIDE SEQUENCE</scope>
    <source>
        <strain evidence="1">Expedition CK06-06</strain>
    </source>
</reference>
<dbReference type="InterPro" id="IPR011050">
    <property type="entry name" value="Pectin_lyase_fold/virulence"/>
</dbReference>
<protein>
    <recommendedName>
        <fullName evidence="2">Pectate lyase superfamily protein domain-containing protein</fullName>
    </recommendedName>
</protein>
<sequence length="166" mass="17501">MRFHQPATNQLIWCGKVGDGVRVWSVIPFTISVEAVVQTMAELRLLGCADLVYMKGYYTPGDGGSGHFYFDNASTDPDDGGMTILPTGEMGAGRWKRIVHDYVTVDYFGAIGDGATDSTVPFQSALDCGIGNVVIPVSSYVIDGGLVGGAAGIISALTVALYQLSP</sequence>
<name>X1FA80_9ZZZZ</name>
<dbReference type="Gene3D" id="2.160.20.10">
    <property type="entry name" value="Single-stranded right-handed beta-helix, Pectin lyase-like"/>
    <property type="match status" value="1"/>
</dbReference>
<dbReference type="AlphaFoldDB" id="X1FA80"/>
<comment type="caution">
    <text evidence="1">The sequence shown here is derived from an EMBL/GenBank/DDBJ whole genome shotgun (WGS) entry which is preliminary data.</text>
</comment>
<gene>
    <name evidence="1" type="ORF">S01H4_57090</name>
</gene>
<accession>X1FA80</accession>
<dbReference type="SUPFAM" id="SSF51126">
    <property type="entry name" value="Pectin lyase-like"/>
    <property type="match status" value="1"/>
</dbReference>
<evidence type="ECO:0008006" key="2">
    <source>
        <dbReference type="Google" id="ProtNLM"/>
    </source>
</evidence>
<dbReference type="EMBL" id="BART01033169">
    <property type="protein sequence ID" value="GAH17663.1"/>
    <property type="molecule type" value="Genomic_DNA"/>
</dbReference>
<evidence type="ECO:0000313" key="1">
    <source>
        <dbReference type="EMBL" id="GAH17663.1"/>
    </source>
</evidence>
<dbReference type="InterPro" id="IPR012334">
    <property type="entry name" value="Pectin_lyas_fold"/>
</dbReference>